<dbReference type="InterPro" id="IPR018247">
    <property type="entry name" value="EF_Hand_1_Ca_BS"/>
</dbReference>
<gene>
    <name evidence="5" type="primary">LOC104591770</name>
</gene>
<dbReference type="InterPro" id="IPR011992">
    <property type="entry name" value="EF-hand-dom_pair"/>
</dbReference>
<dbReference type="SMART" id="SM00054">
    <property type="entry name" value="EFh"/>
    <property type="match status" value="4"/>
</dbReference>
<dbReference type="AlphaFoldDB" id="A0A1U7Z703"/>
<dbReference type="Gene3D" id="1.10.238.10">
    <property type="entry name" value="EF-hand"/>
    <property type="match status" value="3"/>
</dbReference>
<dbReference type="SUPFAM" id="SSF47473">
    <property type="entry name" value="EF-hand"/>
    <property type="match status" value="2"/>
</dbReference>
<dbReference type="GO" id="GO:0005509">
    <property type="term" value="F:calcium ion binding"/>
    <property type="evidence" value="ECO:0000318"/>
    <property type="project" value="GO_Central"/>
</dbReference>
<keyword evidence="1" id="KW-0106">Calcium</keyword>
<dbReference type="GeneID" id="104591770"/>
<evidence type="ECO:0000256" key="1">
    <source>
        <dbReference type="ARBA" id="ARBA00022837"/>
    </source>
</evidence>
<evidence type="ECO:0000313" key="4">
    <source>
        <dbReference type="Proteomes" id="UP000189703"/>
    </source>
</evidence>
<feature type="transmembrane region" description="Helical" evidence="2">
    <location>
        <begin position="6"/>
        <end position="24"/>
    </location>
</feature>
<sequence length="379" mass="44527">MCKAAVIIYSTVVLLILYLISYSPKTPPVQRYRRLKLRSNFTFPIRGGGGGGGSGSGRHRKPVAFDPLVAEMERRRADKEWERRYFEYTRNESVEAPGEEPQPEWEDFMNAEDYLNDDEKFNVTNRLVLLFPDIDIDPVDGFVTESELMEWNLRQTEKEVTHRSEREMEVYDKNHDGFVSFAEYDPPGWVKNSANNSFYYDMGWWKEEHFNASDADEDGLLNQTEFKDFMHPADSNNPKLLQWLCKEEIWERDSDKDGKINFKDFFHGLFDMIRNYDEESQNSSFHSDSMESPAKMLFAQIDQDGDGYISESELLPIIGKLHPSERYYAKQQANYILSQADMDKDGRLSLTEMIENPYVFYSTIFDDEDGDFYYHDEFR</sequence>
<keyword evidence="4" id="KW-1185">Reference proteome</keyword>
<dbReference type="InParanoid" id="A0A1U7Z703"/>
<accession>A0A1U7Z703</accession>
<dbReference type="Pfam" id="PF13833">
    <property type="entry name" value="EF-hand_8"/>
    <property type="match status" value="1"/>
</dbReference>
<protein>
    <submittedName>
        <fullName evidence="5">Reticulocalbin-2-like isoform X3</fullName>
    </submittedName>
</protein>
<dbReference type="eggNOG" id="KOG4223">
    <property type="taxonomic scope" value="Eukaryota"/>
</dbReference>
<dbReference type="Proteomes" id="UP000189703">
    <property type="component" value="Unplaced"/>
</dbReference>
<dbReference type="PROSITE" id="PS50222">
    <property type="entry name" value="EF_HAND_2"/>
    <property type="match status" value="2"/>
</dbReference>
<dbReference type="Pfam" id="PF13499">
    <property type="entry name" value="EF-hand_7"/>
    <property type="match status" value="1"/>
</dbReference>
<dbReference type="InterPro" id="IPR002048">
    <property type="entry name" value="EF_hand_dom"/>
</dbReference>
<evidence type="ECO:0000313" key="5">
    <source>
        <dbReference type="RefSeq" id="XP_010249102.1"/>
    </source>
</evidence>
<dbReference type="OrthoDB" id="293868at2759"/>
<name>A0A1U7Z703_NELNU</name>
<dbReference type="PANTHER" id="PTHR10827">
    <property type="entry name" value="RETICULOCALBIN"/>
    <property type="match status" value="1"/>
</dbReference>
<evidence type="ECO:0000259" key="3">
    <source>
        <dbReference type="PROSITE" id="PS50222"/>
    </source>
</evidence>
<reference evidence="5" key="1">
    <citation type="submission" date="2025-08" db="UniProtKB">
        <authorList>
            <consortium name="RefSeq"/>
        </authorList>
    </citation>
    <scope>IDENTIFICATION</scope>
</reference>
<feature type="domain" description="EF-hand" evidence="3">
    <location>
        <begin position="289"/>
        <end position="324"/>
    </location>
</feature>
<dbReference type="RefSeq" id="XP_010249102.1">
    <property type="nucleotide sequence ID" value="XM_010250800.2"/>
</dbReference>
<dbReference type="FunFam" id="1.10.238.10:FF:000328">
    <property type="entry name" value="Calcium-binding EF hand family protein"/>
    <property type="match status" value="1"/>
</dbReference>
<keyword evidence="2" id="KW-0812">Transmembrane</keyword>
<keyword evidence="2" id="KW-0472">Membrane</keyword>
<keyword evidence="2" id="KW-1133">Transmembrane helix</keyword>
<feature type="domain" description="EF-hand" evidence="3">
    <location>
        <begin position="207"/>
        <end position="236"/>
    </location>
</feature>
<dbReference type="STRING" id="4432.A0A1U7Z703"/>
<dbReference type="GO" id="GO:0005783">
    <property type="term" value="C:endoplasmic reticulum"/>
    <property type="evidence" value="ECO:0000318"/>
    <property type="project" value="GO_Central"/>
</dbReference>
<proteinExistence type="predicted"/>
<evidence type="ECO:0000256" key="2">
    <source>
        <dbReference type="SAM" id="Phobius"/>
    </source>
</evidence>
<dbReference type="Pfam" id="PF13202">
    <property type="entry name" value="EF-hand_5"/>
    <property type="match status" value="1"/>
</dbReference>
<dbReference type="PROSITE" id="PS00018">
    <property type="entry name" value="EF_HAND_1"/>
    <property type="match status" value="5"/>
</dbReference>
<dbReference type="FunCoup" id="A0A1U7Z703">
    <property type="interactions" value="2365"/>
</dbReference>
<organism evidence="4 5">
    <name type="scientific">Nelumbo nucifera</name>
    <name type="common">Sacred lotus</name>
    <dbReference type="NCBI Taxonomy" id="4432"/>
    <lineage>
        <taxon>Eukaryota</taxon>
        <taxon>Viridiplantae</taxon>
        <taxon>Streptophyta</taxon>
        <taxon>Embryophyta</taxon>
        <taxon>Tracheophyta</taxon>
        <taxon>Spermatophyta</taxon>
        <taxon>Magnoliopsida</taxon>
        <taxon>Proteales</taxon>
        <taxon>Nelumbonaceae</taxon>
        <taxon>Nelumbo</taxon>
    </lineage>
</organism>
<dbReference type="PANTHER" id="PTHR10827:SF101">
    <property type="entry name" value="CALCIUM-BINDING EF HAND FAMILY PROTEIN"/>
    <property type="match status" value="1"/>
</dbReference>